<dbReference type="InParanoid" id="G4YXQ1"/>
<feature type="compositionally biased region" description="Low complexity" evidence="2">
    <location>
        <begin position="318"/>
        <end position="328"/>
    </location>
</feature>
<dbReference type="AlphaFoldDB" id="G4YXQ1"/>
<keyword evidence="1" id="KW-0175">Coiled coil</keyword>
<accession>G4YXQ1</accession>
<evidence type="ECO:0000313" key="3">
    <source>
        <dbReference type="EMBL" id="EGZ24540.1"/>
    </source>
</evidence>
<evidence type="ECO:0000256" key="2">
    <source>
        <dbReference type="SAM" id="MobiDB-lite"/>
    </source>
</evidence>
<feature type="compositionally biased region" description="Acidic residues" evidence="2">
    <location>
        <begin position="286"/>
        <end position="303"/>
    </location>
</feature>
<gene>
    <name evidence="3" type="ORF">PHYSODRAFT_479811</name>
</gene>
<dbReference type="KEGG" id="psoj:PHYSODRAFT_479811"/>
<dbReference type="EMBL" id="JH159152">
    <property type="protein sequence ID" value="EGZ24540.1"/>
    <property type="molecule type" value="Genomic_DNA"/>
</dbReference>
<feature type="compositionally biased region" description="Acidic residues" evidence="2">
    <location>
        <begin position="329"/>
        <end position="341"/>
    </location>
</feature>
<dbReference type="GeneID" id="20655177"/>
<feature type="region of interest" description="Disordered" evidence="2">
    <location>
        <begin position="255"/>
        <end position="349"/>
    </location>
</feature>
<organism evidence="3 4">
    <name type="scientific">Phytophthora sojae (strain P6497)</name>
    <name type="common">Soybean stem and root rot agent</name>
    <name type="synonym">Phytophthora megasperma f. sp. glycines</name>
    <dbReference type="NCBI Taxonomy" id="1094619"/>
    <lineage>
        <taxon>Eukaryota</taxon>
        <taxon>Sar</taxon>
        <taxon>Stramenopiles</taxon>
        <taxon>Oomycota</taxon>
        <taxon>Peronosporomycetes</taxon>
        <taxon>Peronosporales</taxon>
        <taxon>Peronosporaceae</taxon>
        <taxon>Phytophthora</taxon>
    </lineage>
</organism>
<dbReference type="RefSeq" id="XP_009519828.1">
    <property type="nucleotide sequence ID" value="XM_009521533.1"/>
</dbReference>
<feature type="region of interest" description="Disordered" evidence="2">
    <location>
        <begin position="456"/>
        <end position="476"/>
    </location>
</feature>
<feature type="coiled-coil region" evidence="1">
    <location>
        <begin position="41"/>
        <end position="82"/>
    </location>
</feature>
<dbReference type="Proteomes" id="UP000002640">
    <property type="component" value="Unassembled WGS sequence"/>
</dbReference>
<evidence type="ECO:0000313" key="4">
    <source>
        <dbReference type="Proteomes" id="UP000002640"/>
    </source>
</evidence>
<name>G4YXQ1_PHYSP</name>
<feature type="compositionally biased region" description="Basic and acidic residues" evidence="2">
    <location>
        <begin position="304"/>
        <end position="317"/>
    </location>
</feature>
<sequence>MDVDEDVAAAAGQLSQADIIERQAETIARLQRQVRKGSEYKQLTKSKLKEAAARLKEYRLRVEALQEQQDKAKKQLKRASLKAKRSVKDAFTQTDEKRKLTRASQTQLSGAVQGVYKKTLVDNGVQTVEISVDSGVPRKRGRDLVPRLSRDLKEVDTQALMEDVAAAGQDAAMVWTSTEPLQLKIPMLGTSDAAFPHETSAALDAELAFSDSEDGEEDARRENAAVETKEAEAGGSGLIGGFDPTVLDEIDKELASSSDEDKGGESDEKKRVDATVSNGKRTLMSIDDELDDEFAALDSESESEQEKKMTDGKKEDSGSSSSSGSDSSDSSDIDSDEDADDPMIGTADKKGVRLARGGIAIEKNATLGISSFTATPVVAASIEEIYSPIVEVEPQSKFPEPLQLNGSAEAISQSEEKPSVHSASQQTPVLADAVNANKAADEDVVNASGTIGAMDIEPSSSFADSSSISPSEQATERANIGDAVTSSKMQLQIPPRQNSVSHDKVFLAHICALHTHLCQSTEQVSRSRVLLFDLLRGNMDIRGLYFAAIMVETYPAIMERSFDQHCVERQDILKETLLQALTAIACVAAERQELLLHQSSHTMLHRIADAIQMPELEEVNGADPNFAKRWVQTLYDKLAITVTAAEYYELAKSLEICTAVFGLDVVTQIFSIERCQELFSCGALETKGGVISVISHVALAVASKASDTQNPRTRTEWFVDTVIDWLYHILDTELSGDDASTDDGFKLLAKCAEACVELTLEYSGAAGLDMRRRVLSAVARWFDAASSDQLVGLPAAFLRRLRLAVVAARPQIMRAAG</sequence>
<dbReference type="SMR" id="G4YXQ1"/>
<protein>
    <submittedName>
        <fullName evidence="3">Uncharacterized protein</fullName>
    </submittedName>
</protein>
<feature type="compositionally biased region" description="Low complexity" evidence="2">
    <location>
        <begin position="456"/>
        <end position="472"/>
    </location>
</feature>
<reference evidence="3 4" key="1">
    <citation type="journal article" date="2006" name="Science">
        <title>Phytophthora genome sequences uncover evolutionary origins and mechanisms of pathogenesis.</title>
        <authorList>
            <person name="Tyler B.M."/>
            <person name="Tripathy S."/>
            <person name="Zhang X."/>
            <person name="Dehal P."/>
            <person name="Jiang R.H."/>
            <person name="Aerts A."/>
            <person name="Arredondo F.D."/>
            <person name="Baxter L."/>
            <person name="Bensasson D."/>
            <person name="Beynon J.L."/>
            <person name="Chapman J."/>
            <person name="Damasceno C.M."/>
            <person name="Dorrance A.E."/>
            <person name="Dou D."/>
            <person name="Dickerman A.W."/>
            <person name="Dubchak I.L."/>
            <person name="Garbelotto M."/>
            <person name="Gijzen M."/>
            <person name="Gordon S.G."/>
            <person name="Govers F."/>
            <person name="Grunwald N.J."/>
            <person name="Huang W."/>
            <person name="Ivors K.L."/>
            <person name="Jones R.W."/>
            <person name="Kamoun S."/>
            <person name="Krampis K."/>
            <person name="Lamour K.H."/>
            <person name="Lee M.K."/>
            <person name="McDonald W.H."/>
            <person name="Medina M."/>
            <person name="Meijer H.J."/>
            <person name="Nordberg E.K."/>
            <person name="Maclean D.J."/>
            <person name="Ospina-Giraldo M.D."/>
            <person name="Morris P.F."/>
            <person name="Phuntumart V."/>
            <person name="Putnam N.H."/>
            <person name="Rash S."/>
            <person name="Rose J.K."/>
            <person name="Sakihama Y."/>
            <person name="Salamov A.A."/>
            <person name="Savidor A."/>
            <person name="Scheuring C.F."/>
            <person name="Smith B.M."/>
            <person name="Sobral B.W."/>
            <person name="Terry A."/>
            <person name="Torto-Alalibo T.A."/>
            <person name="Win J."/>
            <person name="Xu Z."/>
            <person name="Zhang H."/>
            <person name="Grigoriev I.V."/>
            <person name="Rokhsar D.S."/>
            <person name="Boore J.L."/>
        </authorList>
    </citation>
    <scope>NUCLEOTIDE SEQUENCE [LARGE SCALE GENOMIC DNA]</scope>
    <source>
        <strain evidence="3 4">P6497</strain>
    </source>
</reference>
<evidence type="ECO:0000256" key="1">
    <source>
        <dbReference type="SAM" id="Coils"/>
    </source>
</evidence>
<proteinExistence type="predicted"/>
<keyword evidence="4" id="KW-1185">Reference proteome</keyword>
<feature type="compositionally biased region" description="Basic and acidic residues" evidence="2">
    <location>
        <begin position="259"/>
        <end position="273"/>
    </location>
</feature>